<protein>
    <recommendedName>
        <fullName evidence="2">Copper chaperone PCu(A)C</fullName>
    </recommendedName>
</protein>
<organism evidence="1">
    <name type="scientific">marine metagenome</name>
    <dbReference type="NCBI Taxonomy" id="408172"/>
    <lineage>
        <taxon>unclassified sequences</taxon>
        <taxon>metagenomes</taxon>
        <taxon>ecological metagenomes</taxon>
    </lineage>
</organism>
<evidence type="ECO:0000313" key="1">
    <source>
        <dbReference type="EMBL" id="SVB42625.1"/>
    </source>
</evidence>
<dbReference type="PANTHER" id="PTHR36302">
    <property type="entry name" value="BLR7088 PROTEIN"/>
    <property type="match status" value="1"/>
</dbReference>
<dbReference type="InterPro" id="IPR058248">
    <property type="entry name" value="Lxx211020-like"/>
</dbReference>
<dbReference type="InterPro" id="IPR036182">
    <property type="entry name" value="PCuAC_sf"/>
</dbReference>
<dbReference type="Gene3D" id="2.60.40.1890">
    <property type="entry name" value="PCu(A)C copper chaperone"/>
    <property type="match status" value="1"/>
</dbReference>
<dbReference type="Pfam" id="PF04314">
    <property type="entry name" value="PCuAC"/>
    <property type="match status" value="1"/>
</dbReference>
<dbReference type="EMBL" id="UINC01041403">
    <property type="protein sequence ID" value="SVB42625.1"/>
    <property type="molecule type" value="Genomic_DNA"/>
</dbReference>
<reference evidence="1" key="1">
    <citation type="submission" date="2018-05" db="EMBL/GenBank/DDBJ databases">
        <authorList>
            <person name="Lanie J.A."/>
            <person name="Ng W.-L."/>
            <person name="Kazmierczak K.M."/>
            <person name="Andrzejewski T.M."/>
            <person name="Davidsen T.M."/>
            <person name="Wayne K.J."/>
            <person name="Tettelin H."/>
            <person name="Glass J.I."/>
            <person name="Rusch D."/>
            <person name="Podicherti R."/>
            <person name="Tsui H.-C.T."/>
            <person name="Winkler M.E."/>
        </authorList>
    </citation>
    <scope>NUCLEOTIDE SEQUENCE</scope>
</reference>
<dbReference type="InterPro" id="IPR007410">
    <property type="entry name" value="LpqE-like"/>
</dbReference>
<evidence type="ECO:0008006" key="2">
    <source>
        <dbReference type="Google" id="ProtNLM"/>
    </source>
</evidence>
<dbReference type="SUPFAM" id="SSF110087">
    <property type="entry name" value="DR1885-like metal-binding protein"/>
    <property type="match status" value="1"/>
</dbReference>
<accession>A0A382DWI9</accession>
<dbReference type="AlphaFoldDB" id="A0A382DWI9"/>
<proteinExistence type="predicted"/>
<sequence length="150" mass="16661">MQKINGLILIFIIFLNTSIVLAEDISGIDINHLWVSEAPPTVSVLVAYVTLKNNSTKTASLISVSSPLFSSIEIHRSIVKDDVASMERYSSLTIPAKSTIKLLPGDYHLMLFNPKTPLEIGDRPTLTFTFSNGVKIPVKAHVKKRKYNEH</sequence>
<dbReference type="PANTHER" id="PTHR36302:SF1">
    <property type="entry name" value="COPPER CHAPERONE PCU(A)C"/>
    <property type="match status" value="1"/>
</dbReference>
<name>A0A382DWI9_9ZZZZ</name>
<gene>
    <name evidence="1" type="ORF">METZ01_LOCUS195479</name>
</gene>